<dbReference type="VEuPathDB" id="FungiDB:TRIVIDRAFT_61460"/>
<evidence type="ECO:0000256" key="1">
    <source>
        <dbReference type="SAM" id="MobiDB-lite"/>
    </source>
</evidence>
<feature type="compositionally biased region" description="Basic and acidic residues" evidence="1">
    <location>
        <begin position="200"/>
        <end position="217"/>
    </location>
</feature>
<feature type="compositionally biased region" description="Low complexity" evidence="1">
    <location>
        <begin position="118"/>
        <end position="152"/>
    </location>
</feature>
<proteinExistence type="predicted"/>
<evidence type="ECO:0000313" key="4">
    <source>
        <dbReference type="Proteomes" id="UP000007115"/>
    </source>
</evidence>
<keyword evidence="4" id="KW-1185">Reference proteome</keyword>
<keyword evidence="2" id="KW-0812">Transmembrane</keyword>
<dbReference type="PANTHER" id="PTHR38122">
    <property type="entry name" value="GLYCOPROTEIN X"/>
    <property type="match status" value="1"/>
</dbReference>
<accession>G9MMW5</accession>
<dbReference type="GeneID" id="25796225"/>
<feature type="region of interest" description="Disordered" evidence="1">
    <location>
        <begin position="118"/>
        <end position="158"/>
    </location>
</feature>
<dbReference type="AlphaFoldDB" id="G9MMW5"/>
<dbReference type="OrthoDB" id="5414836at2759"/>
<name>G9MMW5_HYPVG</name>
<sequence length="282" mass="30488">MSWRRDLFVRQEDGGPALSPACISLCNQALQIMQKEGKTPTLCKDSDFRGAVNECNKCLTSHPPTQNTTELVVTDPFFRLISYCDFVVHTITGSFTLTNGQVATVVYVVPEKLSVTTSTTTSSVHTSNGSSRFATSTSSNSQSVTSSPSIPASPLPDGQRSDAWIAGPVVGSIVGFAIICGALFYFWRRPGQKQQANHDATYDKAQLHSDSAPKPELDSQAIHELDAFPMRTEMPVNEASAAELSTSNEAESFEVSVTRDLNQVLSGSDTSDPTSHRTHVHT</sequence>
<dbReference type="EMBL" id="ABDF02000004">
    <property type="protein sequence ID" value="EHK24683.1"/>
    <property type="molecule type" value="Genomic_DNA"/>
</dbReference>
<gene>
    <name evidence="3" type="ORF">TRIVIDRAFT_61460</name>
</gene>
<dbReference type="Proteomes" id="UP000007115">
    <property type="component" value="Unassembled WGS sequence"/>
</dbReference>
<dbReference type="RefSeq" id="XP_013958886.1">
    <property type="nucleotide sequence ID" value="XM_014103411.1"/>
</dbReference>
<feature type="region of interest" description="Disordered" evidence="1">
    <location>
        <begin position="197"/>
        <end position="217"/>
    </location>
</feature>
<evidence type="ECO:0000313" key="3">
    <source>
        <dbReference type="EMBL" id="EHK24683.1"/>
    </source>
</evidence>
<reference evidence="3 4" key="1">
    <citation type="journal article" date="2011" name="Genome Biol.">
        <title>Comparative genome sequence analysis underscores mycoparasitism as the ancestral life style of Trichoderma.</title>
        <authorList>
            <person name="Kubicek C.P."/>
            <person name="Herrera-Estrella A."/>
            <person name="Seidl-Seiboth V."/>
            <person name="Martinez D.A."/>
            <person name="Druzhinina I.S."/>
            <person name="Thon M."/>
            <person name="Zeilinger S."/>
            <person name="Casas-Flores S."/>
            <person name="Horwitz B.A."/>
            <person name="Mukherjee P.K."/>
            <person name="Mukherjee M."/>
            <person name="Kredics L."/>
            <person name="Alcaraz L.D."/>
            <person name="Aerts A."/>
            <person name="Antal Z."/>
            <person name="Atanasova L."/>
            <person name="Cervantes-Badillo M.G."/>
            <person name="Challacombe J."/>
            <person name="Chertkov O."/>
            <person name="McCluskey K."/>
            <person name="Coulpier F."/>
            <person name="Deshpande N."/>
            <person name="von Doehren H."/>
            <person name="Ebbole D.J."/>
            <person name="Esquivel-Naranjo E.U."/>
            <person name="Fekete E."/>
            <person name="Flipphi M."/>
            <person name="Glaser F."/>
            <person name="Gomez-Rodriguez E.Y."/>
            <person name="Gruber S."/>
            <person name="Han C."/>
            <person name="Henrissat B."/>
            <person name="Hermosa R."/>
            <person name="Hernandez-Onate M."/>
            <person name="Karaffa L."/>
            <person name="Kosti I."/>
            <person name="Le Crom S."/>
            <person name="Lindquist E."/>
            <person name="Lucas S."/>
            <person name="Luebeck M."/>
            <person name="Luebeck P.S."/>
            <person name="Margeot A."/>
            <person name="Metz B."/>
            <person name="Misra M."/>
            <person name="Nevalainen H."/>
            <person name="Omann M."/>
            <person name="Packer N."/>
            <person name="Perrone G."/>
            <person name="Uresti-Rivera E.E."/>
            <person name="Salamov A."/>
            <person name="Schmoll M."/>
            <person name="Seiboth B."/>
            <person name="Shapiro H."/>
            <person name="Sukno S."/>
            <person name="Tamayo-Ramos J.A."/>
            <person name="Tisch D."/>
            <person name="Wiest A."/>
            <person name="Wilkinson H.H."/>
            <person name="Zhang M."/>
            <person name="Coutinho P.M."/>
            <person name="Kenerley C.M."/>
            <person name="Monte E."/>
            <person name="Baker S.E."/>
            <person name="Grigoriev I.V."/>
        </authorList>
    </citation>
    <scope>NUCLEOTIDE SEQUENCE [LARGE SCALE GENOMIC DNA]</scope>
    <source>
        <strain evidence="4">Gv29-8 / FGSC 10586</strain>
    </source>
</reference>
<comment type="caution">
    <text evidence="3">The sequence shown here is derived from an EMBL/GenBank/DDBJ whole genome shotgun (WGS) entry which is preliminary data.</text>
</comment>
<feature type="region of interest" description="Disordered" evidence="1">
    <location>
        <begin position="263"/>
        <end position="282"/>
    </location>
</feature>
<dbReference type="eggNOG" id="ENOG502T5UA">
    <property type="taxonomic scope" value="Eukaryota"/>
</dbReference>
<keyword evidence="2" id="KW-1133">Transmembrane helix</keyword>
<keyword evidence="2" id="KW-0472">Membrane</keyword>
<evidence type="ECO:0000256" key="2">
    <source>
        <dbReference type="SAM" id="Phobius"/>
    </source>
</evidence>
<dbReference type="InParanoid" id="G9MMW5"/>
<feature type="compositionally biased region" description="Polar residues" evidence="1">
    <location>
        <begin position="263"/>
        <end position="273"/>
    </location>
</feature>
<dbReference type="OMA" id="PQLHSDC"/>
<dbReference type="HOGENOM" id="CLU_091427_0_0_1"/>
<protein>
    <recommendedName>
        <fullName evidence="5">Extracellular membrane protein CFEM domain-containing protein</fullName>
    </recommendedName>
</protein>
<evidence type="ECO:0008006" key="5">
    <source>
        <dbReference type="Google" id="ProtNLM"/>
    </source>
</evidence>
<dbReference type="STRING" id="413071.G9MMW5"/>
<organism evidence="3 4">
    <name type="scientific">Hypocrea virens (strain Gv29-8 / FGSC 10586)</name>
    <name type="common">Gliocladium virens</name>
    <name type="synonym">Trichoderma virens</name>
    <dbReference type="NCBI Taxonomy" id="413071"/>
    <lineage>
        <taxon>Eukaryota</taxon>
        <taxon>Fungi</taxon>
        <taxon>Dikarya</taxon>
        <taxon>Ascomycota</taxon>
        <taxon>Pezizomycotina</taxon>
        <taxon>Sordariomycetes</taxon>
        <taxon>Hypocreomycetidae</taxon>
        <taxon>Hypocreales</taxon>
        <taxon>Hypocreaceae</taxon>
        <taxon>Trichoderma</taxon>
    </lineage>
</organism>
<feature type="transmembrane region" description="Helical" evidence="2">
    <location>
        <begin position="163"/>
        <end position="187"/>
    </location>
</feature>
<dbReference type="PANTHER" id="PTHR38122:SF1">
    <property type="entry name" value="GLYCOPROTEIN X"/>
    <property type="match status" value="1"/>
</dbReference>